<name>A0A3P3ZRF8_9ZZZZ</name>
<evidence type="ECO:0000313" key="1">
    <source>
        <dbReference type="EMBL" id="VAY89467.1"/>
    </source>
</evidence>
<reference evidence="1" key="1">
    <citation type="submission" date="2018-10" db="EMBL/GenBank/DDBJ databases">
        <authorList>
            <person name="Plewniak F."/>
        </authorList>
    </citation>
    <scope>NUCLEOTIDE SEQUENCE</scope>
</reference>
<dbReference type="AlphaFoldDB" id="A0A3P3ZRF8"/>
<gene>
    <name evidence="1" type="ORF">CARN8_690013</name>
</gene>
<organism evidence="1">
    <name type="scientific">mine drainage metagenome</name>
    <dbReference type="NCBI Taxonomy" id="410659"/>
    <lineage>
        <taxon>unclassified sequences</taxon>
        <taxon>metagenomes</taxon>
        <taxon>ecological metagenomes</taxon>
    </lineage>
</organism>
<protein>
    <submittedName>
        <fullName evidence="1">Uncharacterized protein</fullName>
    </submittedName>
</protein>
<sequence length="71" mass="8410">MGEKVKLSTTGRTERDHSVVFNELERGFIYRHDVIEYVRVEWTRKALRRIHDEEAGDRSGTIECRDSGRLF</sequence>
<accession>A0A3P3ZRF8</accession>
<proteinExistence type="predicted"/>
<dbReference type="EMBL" id="UOYP01000656">
    <property type="protein sequence ID" value="VAY89467.1"/>
    <property type="molecule type" value="Genomic_DNA"/>
</dbReference>